<reference evidence="3" key="1">
    <citation type="journal article" date="2012" name="Proc. Natl. Acad. Sci. U.S.A.">
        <title>Antigenic diversity is generated by distinct evolutionary mechanisms in African trypanosome species.</title>
        <authorList>
            <person name="Jackson A.P."/>
            <person name="Berry A."/>
            <person name="Aslett M."/>
            <person name="Allison H.C."/>
            <person name="Burton P."/>
            <person name="Vavrova-Anderson J."/>
            <person name="Brown R."/>
            <person name="Browne H."/>
            <person name="Corton N."/>
            <person name="Hauser H."/>
            <person name="Gamble J."/>
            <person name="Gilderthorp R."/>
            <person name="Marcello L."/>
            <person name="McQuillan J."/>
            <person name="Otto T.D."/>
            <person name="Quail M.A."/>
            <person name="Sanders M.J."/>
            <person name="van Tonder A."/>
            <person name="Ginger M.L."/>
            <person name="Field M.C."/>
            <person name="Barry J.D."/>
            <person name="Hertz-Fowler C."/>
            <person name="Berriman M."/>
        </authorList>
    </citation>
    <scope>NUCLEOTIDE SEQUENCE</scope>
    <source>
        <strain evidence="3">IL3000</strain>
    </source>
</reference>
<dbReference type="GO" id="GO:0016579">
    <property type="term" value="P:protein deubiquitination"/>
    <property type="evidence" value="ECO:0007669"/>
    <property type="project" value="InterPro"/>
</dbReference>
<dbReference type="InterPro" id="IPR028889">
    <property type="entry name" value="USP"/>
</dbReference>
<sequence length="789" mass="88227">MALSASSRVAAPDQAQGSTMKDGTPSSSKRHVDLVEMPVIVCPLQNLGNTCYFNSGVQLLVNCPQFVYCLSDSPLHYPRFQWYIERVSRLCGAAALQLFRSFAQLVYDMEFARLGVEGALEPQRALDSLSAVHPLFEGRGQQDCPEMVSAVIANLSEVGRSDIDLDSLMASFEADSLILRNGAGSSIEDLPQTDNSGHATWPGEDAIVGLECRPMYAADHVNHVALQPFRGIHSSCDLESEVAMTHPIYRNYQLPVFPGSWSNINALRICQLVNYENELLEIKEKIRKDGLPVGAFCKPKVYHNSVTDGFTGKLLSEIRCHTCQRSSRIVESFSSLTITIPSPARRLQYSKKHPEVQRLKSDGTPQNLSSALYWRSIFSWFYAATQLIFSLFTGFSSRGNCPVSLQECLDIHFEPVELKGSNMYHCSTCDAKREATKRETLLVLPEYLLLHMKRFEQGKCFNTKKTDAVIYPLSWNTGEAREMDVLRLRRYMNKTVLMPPLLSGTYSTAASEGDNNLFEGSSRPTTTQGPNDRAKGVPDGNPSCPHELAVTCNPELEIPIDSYTLEAVVNHHGTLANGHYTAFARKKTQSKDVWLYLNDNELMPTDVNTVADSEEYLLLYKKQSLYSRSEKFEKLRLKARELLAKPSPVSAMRRTAFGGASGYDSDRTGSDEPQPGGGGEIVYISRHWLQRMTFMEEPGPIYNRLEYRTERKGGAMSPSSSDTLPGAMPNLPMSKNTTSPPYASAPPVEWFYVPLQQCEYDAFYNMYGGNRAVTQREYAALREEQGRCR</sequence>
<name>G0V2B7_TRYCI</name>
<dbReference type="SUPFAM" id="SSF54001">
    <property type="entry name" value="Cysteine proteinases"/>
    <property type="match status" value="1"/>
</dbReference>
<dbReference type="InterPro" id="IPR018200">
    <property type="entry name" value="USP_CS"/>
</dbReference>
<dbReference type="PROSITE" id="PS00973">
    <property type="entry name" value="USP_2"/>
    <property type="match status" value="1"/>
</dbReference>
<feature type="domain" description="USP" evidence="2">
    <location>
        <begin position="42"/>
        <end position="623"/>
    </location>
</feature>
<dbReference type="Pfam" id="PF00443">
    <property type="entry name" value="UCH"/>
    <property type="match status" value="1"/>
</dbReference>
<gene>
    <name evidence="3" type="ORF">TCIL3000_11_12870</name>
</gene>
<evidence type="ECO:0000256" key="1">
    <source>
        <dbReference type="SAM" id="MobiDB-lite"/>
    </source>
</evidence>
<feature type="compositionally biased region" description="Polar residues" evidence="1">
    <location>
        <begin position="15"/>
        <end position="27"/>
    </location>
</feature>
<accession>G0V2B7</accession>
<proteinExistence type="predicted"/>
<feature type="compositionally biased region" description="Polar residues" evidence="1">
    <location>
        <begin position="513"/>
        <end position="530"/>
    </location>
</feature>
<dbReference type="InterPro" id="IPR038765">
    <property type="entry name" value="Papain-like_cys_pep_sf"/>
</dbReference>
<dbReference type="InterPro" id="IPR001394">
    <property type="entry name" value="Peptidase_C19_UCH"/>
</dbReference>
<dbReference type="PANTHER" id="PTHR21646:SF92">
    <property type="entry name" value="CARBOXYL-TERMINAL HYDROLASE, PUTATIVE-RELATED"/>
    <property type="match status" value="1"/>
</dbReference>
<feature type="region of interest" description="Disordered" evidence="1">
    <location>
        <begin position="513"/>
        <end position="542"/>
    </location>
</feature>
<feature type="region of interest" description="Disordered" evidence="1">
    <location>
        <begin position="654"/>
        <end position="678"/>
    </location>
</feature>
<dbReference type="AlphaFoldDB" id="G0V2B7"/>
<dbReference type="GO" id="GO:0004843">
    <property type="term" value="F:cysteine-type deubiquitinase activity"/>
    <property type="evidence" value="ECO:0007669"/>
    <property type="project" value="InterPro"/>
</dbReference>
<dbReference type="Gene3D" id="3.90.70.10">
    <property type="entry name" value="Cysteine proteinases"/>
    <property type="match status" value="2"/>
</dbReference>
<feature type="region of interest" description="Disordered" evidence="1">
    <location>
        <begin position="1"/>
        <end position="29"/>
    </location>
</feature>
<dbReference type="PANTHER" id="PTHR21646">
    <property type="entry name" value="UBIQUITIN CARBOXYL-TERMINAL HYDROLASE"/>
    <property type="match status" value="1"/>
</dbReference>
<dbReference type="EMBL" id="HE575324">
    <property type="protein sequence ID" value="CCC95789.1"/>
    <property type="molecule type" value="Genomic_DNA"/>
</dbReference>
<dbReference type="VEuPathDB" id="TriTrypDB:TcIL3000.11.12870"/>
<organism evidence="3">
    <name type="scientific">Trypanosoma congolense (strain IL3000)</name>
    <dbReference type="NCBI Taxonomy" id="1068625"/>
    <lineage>
        <taxon>Eukaryota</taxon>
        <taxon>Discoba</taxon>
        <taxon>Euglenozoa</taxon>
        <taxon>Kinetoplastea</taxon>
        <taxon>Metakinetoplastina</taxon>
        <taxon>Trypanosomatida</taxon>
        <taxon>Trypanosomatidae</taxon>
        <taxon>Trypanosoma</taxon>
        <taxon>Nannomonas</taxon>
    </lineage>
</organism>
<protein>
    <submittedName>
        <fullName evidence="3">Uncharacterized protein TCIL3000_11_12870</fullName>
    </submittedName>
</protein>
<dbReference type="PROSITE" id="PS50235">
    <property type="entry name" value="USP_3"/>
    <property type="match status" value="1"/>
</dbReference>
<evidence type="ECO:0000313" key="3">
    <source>
        <dbReference type="EMBL" id="CCC95789.1"/>
    </source>
</evidence>
<dbReference type="InterPro" id="IPR050185">
    <property type="entry name" value="Ub_carboxyl-term_hydrolase"/>
</dbReference>
<evidence type="ECO:0000259" key="2">
    <source>
        <dbReference type="PROSITE" id="PS50235"/>
    </source>
</evidence>